<dbReference type="EC" id="4.3.3.6" evidence="10"/>
<evidence type="ECO:0000256" key="5">
    <source>
        <dbReference type="ARBA" id="ARBA00023239"/>
    </source>
</evidence>
<feature type="active site" description="Nucleophile" evidence="10 11">
    <location>
        <position position="77"/>
    </location>
</feature>
<dbReference type="GO" id="GO:0005829">
    <property type="term" value="C:cytosol"/>
    <property type="evidence" value="ECO:0007669"/>
    <property type="project" value="TreeGrafter"/>
</dbReference>
<dbReference type="GO" id="GO:0004359">
    <property type="term" value="F:glutaminase activity"/>
    <property type="evidence" value="ECO:0007669"/>
    <property type="project" value="UniProtKB-UniRule"/>
</dbReference>
<dbReference type="GO" id="GO:0008614">
    <property type="term" value="P:pyridoxine metabolic process"/>
    <property type="evidence" value="ECO:0007669"/>
    <property type="project" value="TreeGrafter"/>
</dbReference>
<dbReference type="GO" id="GO:0042823">
    <property type="term" value="P:pyridoxal phosphate biosynthetic process"/>
    <property type="evidence" value="ECO:0007669"/>
    <property type="project" value="UniProtKB-UniRule"/>
</dbReference>
<dbReference type="OrthoDB" id="9810320at2"/>
<comment type="subunit">
    <text evidence="9 10">In the presence of PdxS, forms a dodecamer of heterodimers. Only shows activity in the heterodimer.</text>
</comment>
<dbReference type="GO" id="GO:0006543">
    <property type="term" value="P:L-glutamine catabolic process"/>
    <property type="evidence" value="ECO:0007669"/>
    <property type="project" value="UniProtKB-UniRule"/>
</dbReference>
<keyword evidence="5 10" id="KW-0456">Lyase</keyword>
<evidence type="ECO:0000256" key="12">
    <source>
        <dbReference type="PIRSR" id="PIRSR005639-2"/>
    </source>
</evidence>
<comment type="catalytic activity">
    <reaction evidence="6 10">
        <text>aldehydo-D-ribose 5-phosphate + D-glyceraldehyde 3-phosphate + L-glutamine = pyridoxal 5'-phosphate + L-glutamate + phosphate + 3 H2O + H(+)</text>
        <dbReference type="Rhea" id="RHEA:31507"/>
        <dbReference type="ChEBI" id="CHEBI:15377"/>
        <dbReference type="ChEBI" id="CHEBI:15378"/>
        <dbReference type="ChEBI" id="CHEBI:29985"/>
        <dbReference type="ChEBI" id="CHEBI:43474"/>
        <dbReference type="ChEBI" id="CHEBI:58273"/>
        <dbReference type="ChEBI" id="CHEBI:58359"/>
        <dbReference type="ChEBI" id="CHEBI:59776"/>
        <dbReference type="ChEBI" id="CHEBI:597326"/>
        <dbReference type="EC" id="4.3.3.6"/>
    </reaction>
</comment>
<keyword evidence="4 10" id="KW-0315">Glutamine amidotransferase</keyword>
<evidence type="ECO:0000256" key="6">
    <source>
        <dbReference type="ARBA" id="ARBA00047992"/>
    </source>
</evidence>
<dbReference type="InterPro" id="IPR002161">
    <property type="entry name" value="PdxT/SNO"/>
</dbReference>
<dbReference type="PANTHER" id="PTHR31559">
    <property type="entry name" value="PYRIDOXAL 5'-PHOSPHATE SYNTHASE SUBUNIT SNO"/>
    <property type="match status" value="1"/>
</dbReference>
<dbReference type="GO" id="GO:0016740">
    <property type="term" value="F:transferase activity"/>
    <property type="evidence" value="ECO:0007669"/>
    <property type="project" value="UniProtKB-KW"/>
</dbReference>
<keyword evidence="13" id="KW-0808">Transferase</keyword>
<dbReference type="Proteomes" id="UP000011723">
    <property type="component" value="Chromosome"/>
</dbReference>
<dbReference type="Gene3D" id="3.40.50.880">
    <property type="match status" value="1"/>
</dbReference>
<gene>
    <name evidence="10" type="primary">pdxT</name>
    <name evidence="13" type="ORF">A605_08100</name>
</gene>
<comment type="function">
    <text evidence="8 10">Catalyzes the hydrolysis of glutamine to glutamate and ammonia as part of the biosynthesis of pyridoxal 5'-phosphate. The resulting ammonia molecule is channeled to the active site of PdxS.</text>
</comment>
<dbReference type="NCBIfam" id="TIGR03800">
    <property type="entry name" value="PLP_synth_Pdx2"/>
    <property type="match status" value="1"/>
</dbReference>
<dbReference type="HOGENOM" id="CLU_069674_2_0_11"/>
<dbReference type="KEGG" id="chn:A605_08100"/>
<keyword evidence="14" id="KW-1185">Reference proteome</keyword>
<evidence type="ECO:0000256" key="9">
    <source>
        <dbReference type="ARBA" id="ARBA00064749"/>
    </source>
</evidence>
<keyword evidence="2 10" id="KW-0378">Hydrolase</keyword>
<sequence length="203" mass="21229">MIGVLAVQGGVREHERALDVCGVEHRQIRRPGQLAGINGLILPGGESTTISRLLDLGGLLQPLRQALADGMPAFGTCAGMILLATEVLDTRADAHQLGAIDITVRRNAFGRQVDSFEADLEVAGVAEAHAPMPAAFIRAPWVERVGEGVETLATVPDGPAAGAVVAVRQGTVLATSFHPEVTGDTRLHSYFAALVGDTGYTHP</sequence>
<dbReference type="EMBL" id="CP003697">
    <property type="protein sequence ID" value="AGF72622.1"/>
    <property type="molecule type" value="Genomic_DNA"/>
</dbReference>
<evidence type="ECO:0000256" key="3">
    <source>
        <dbReference type="ARBA" id="ARBA00022898"/>
    </source>
</evidence>
<evidence type="ECO:0000313" key="13">
    <source>
        <dbReference type="EMBL" id="AGF72622.1"/>
    </source>
</evidence>
<dbReference type="GO" id="GO:0036381">
    <property type="term" value="F:pyridoxal 5'-phosphate synthase (glutamine hydrolysing) activity"/>
    <property type="evidence" value="ECO:0007669"/>
    <property type="project" value="UniProtKB-UniRule"/>
</dbReference>
<evidence type="ECO:0000256" key="8">
    <source>
        <dbReference type="ARBA" id="ARBA00054599"/>
    </source>
</evidence>
<dbReference type="AlphaFoldDB" id="M1NT27"/>
<evidence type="ECO:0000256" key="10">
    <source>
        <dbReference type="HAMAP-Rule" id="MF_01615"/>
    </source>
</evidence>
<feature type="active site" description="Charge relay system" evidence="10 11">
    <location>
        <position position="178"/>
    </location>
</feature>
<dbReference type="InterPro" id="IPR021196">
    <property type="entry name" value="PdxT/SNO_CS"/>
</dbReference>
<dbReference type="PIRSF" id="PIRSF005639">
    <property type="entry name" value="Glut_amidoT_SNO"/>
    <property type="match status" value="1"/>
</dbReference>
<feature type="binding site" evidence="10 12">
    <location>
        <position position="106"/>
    </location>
    <ligand>
        <name>L-glutamine</name>
        <dbReference type="ChEBI" id="CHEBI:58359"/>
    </ligand>
</feature>
<reference evidence="13 14" key="1">
    <citation type="journal article" date="2012" name="Stand. Genomic Sci.">
        <title>Genome sequence of the halotolerant bacterium Corynebacterium halotolerans type strain YIM 70093(T) (= DSM 44683(T)).</title>
        <authorList>
            <person name="Ruckert C."/>
            <person name="Albersmeier A."/>
            <person name="Al-Dilaimi A."/>
            <person name="Niehaus K."/>
            <person name="Szczepanowski R."/>
            <person name="Kalinowski J."/>
        </authorList>
    </citation>
    <scope>NUCLEOTIDE SEQUENCE [LARGE SCALE GENOMIC DNA]</scope>
    <source>
        <strain evidence="13">YIM 70093</strain>
    </source>
</reference>
<evidence type="ECO:0000256" key="1">
    <source>
        <dbReference type="ARBA" id="ARBA00008345"/>
    </source>
</evidence>
<dbReference type="PROSITE" id="PS51273">
    <property type="entry name" value="GATASE_TYPE_1"/>
    <property type="match status" value="1"/>
</dbReference>
<protein>
    <recommendedName>
        <fullName evidence="10">Pyridoxal 5'-phosphate synthase subunit PdxT</fullName>
        <ecNumber evidence="10">4.3.3.6</ecNumber>
    </recommendedName>
    <alternativeName>
        <fullName evidence="10">Pdx2</fullName>
    </alternativeName>
    <alternativeName>
        <fullName evidence="10">Pyridoxal 5'-phosphate synthase glutaminase subunit</fullName>
        <ecNumber evidence="10">3.5.1.2</ecNumber>
    </alternativeName>
</protein>
<dbReference type="HAMAP" id="MF_01615">
    <property type="entry name" value="PdxT"/>
    <property type="match status" value="1"/>
</dbReference>
<evidence type="ECO:0000256" key="4">
    <source>
        <dbReference type="ARBA" id="ARBA00022962"/>
    </source>
</evidence>
<dbReference type="RefSeq" id="WP_015401041.1">
    <property type="nucleotide sequence ID" value="NC_020302.1"/>
</dbReference>
<feature type="binding site" evidence="10 12">
    <location>
        <begin position="45"/>
        <end position="47"/>
    </location>
    <ligand>
        <name>L-glutamine</name>
        <dbReference type="ChEBI" id="CHEBI:58359"/>
    </ligand>
</feature>
<dbReference type="FunFam" id="3.40.50.880:FF:000010">
    <property type="entry name" value="uncharacterized protein LOC100176842 isoform X2"/>
    <property type="match status" value="1"/>
</dbReference>
<dbReference type="PROSITE" id="PS51130">
    <property type="entry name" value="PDXT_SNO_2"/>
    <property type="match status" value="1"/>
</dbReference>
<dbReference type="eggNOG" id="COG0311">
    <property type="taxonomic scope" value="Bacteria"/>
</dbReference>
<dbReference type="GO" id="GO:1903600">
    <property type="term" value="C:glutaminase complex"/>
    <property type="evidence" value="ECO:0007669"/>
    <property type="project" value="TreeGrafter"/>
</dbReference>
<dbReference type="EC" id="3.5.1.2" evidence="10"/>
<dbReference type="UniPathway" id="UPA00245"/>
<proteinExistence type="inferred from homology"/>
<comment type="catalytic activity">
    <reaction evidence="7 10">
        <text>L-glutamine + H2O = L-glutamate + NH4(+)</text>
        <dbReference type="Rhea" id="RHEA:15889"/>
        <dbReference type="ChEBI" id="CHEBI:15377"/>
        <dbReference type="ChEBI" id="CHEBI:28938"/>
        <dbReference type="ChEBI" id="CHEBI:29985"/>
        <dbReference type="ChEBI" id="CHEBI:58359"/>
        <dbReference type="EC" id="3.5.1.2"/>
    </reaction>
</comment>
<organism evidence="13 14">
    <name type="scientific">Corynebacterium halotolerans YIM 70093 = DSM 44683</name>
    <dbReference type="NCBI Taxonomy" id="1121362"/>
    <lineage>
        <taxon>Bacteria</taxon>
        <taxon>Bacillati</taxon>
        <taxon>Actinomycetota</taxon>
        <taxon>Actinomycetes</taxon>
        <taxon>Mycobacteriales</taxon>
        <taxon>Corynebacteriaceae</taxon>
        <taxon>Corynebacterium</taxon>
    </lineage>
</organism>
<dbReference type="STRING" id="1121362.A605_08100"/>
<comment type="similarity">
    <text evidence="1 10">Belongs to the glutaminase PdxT/SNO family.</text>
</comment>
<accession>M1NT27</accession>
<dbReference type="SUPFAM" id="SSF52317">
    <property type="entry name" value="Class I glutamine amidotransferase-like"/>
    <property type="match status" value="1"/>
</dbReference>
<dbReference type="Pfam" id="PF01174">
    <property type="entry name" value="SNO"/>
    <property type="match status" value="1"/>
</dbReference>
<dbReference type="PROSITE" id="PS01236">
    <property type="entry name" value="PDXT_SNO_1"/>
    <property type="match status" value="1"/>
</dbReference>
<dbReference type="PANTHER" id="PTHR31559:SF0">
    <property type="entry name" value="PYRIDOXAL 5'-PHOSPHATE SYNTHASE SUBUNIT SNO1-RELATED"/>
    <property type="match status" value="1"/>
</dbReference>
<feature type="active site" description="Charge relay system" evidence="10 11">
    <location>
        <position position="180"/>
    </location>
</feature>
<comment type="pathway">
    <text evidence="10">Cofactor biosynthesis; pyridoxal 5'-phosphate biosynthesis.</text>
</comment>
<evidence type="ECO:0000256" key="2">
    <source>
        <dbReference type="ARBA" id="ARBA00022801"/>
    </source>
</evidence>
<feature type="binding site" evidence="10 12">
    <location>
        <begin position="137"/>
        <end position="138"/>
    </location>
    <ligand>
        <name>L-glutamine</name>
        <dbReference type="ChEBI" id="CHEBI:58359"/>
    </ligand>
</feature>
<dbReference type="CDD" id="cd01749">
    <property type="entry name" value="GATase1_PB"/>
    <property type="match status" value="1"/>
</dbReference>
<dbReference type="InterPro" id="IPR029062">
    <property type="entry name" value="Class_I_gatase-like"/>
</dbReference>
<name>M1NT27_9CORY</name>
<keyword evidence="3 10" id="KW-0663">Pyridoxal phosphate</keyword>
<evidence type="ECO:0000313" key="14">
    <source>
        <dbReference type="Proteomes" id="UP000011723"/>
    </source>
</evidence>
<evidence type="ECO:0000256" key="7">
    <source>
        <dbReference type="ARBA" id="ARBA00049534"/>
    </source>
</evidence>
<evidence type="ECO:0000256" key="11">
    <source>
        <dbReference type="PIRSR" id="PIRSR005639-1"/>
    </source>
</evidence>
<dbReference type="PATRIC" id="fig|1121362.3.peg.1636"/>